<evidence type="ECO:0000256" key="2">
    <source>
        <dbReference type="ARBA" id="ARBA00022475"/>
    </source>
</evidence>
<keyword evidence="4" id="KW-0479">Metal-binding</keyword>
<dbReference type="AlphaFoldDB" id="A0A6M1T4T7"/>
<accession>A0A6M1T4T7</accession>
<keyword evidence="8" id="KW-0350">Heme biosynthesis</keyword>
<dbReference type="GO" id="GO:0016020">
    <property type="term" value="C:membrane"/>
    <property type="evidence" value="ECO:0007669"/>
    <property type="project" value="UniProtKB-SubCell"/>
</dbReference>
<keyword evidence="2" id="KW-1003">Cell membrane</keyword>
<evidence type="ECO:0000256" key="11">
    <source>
        <dbReference type="ARBA" id="ARBA00023444"/>
    </source>
</evidence>
<dbReference type="PANTHER" id="PTHR35457">
    <property type="entry name" value="HEME A SYNTHASE"/>
    <property type="match status" value="1"/>
</dbReference>
<dbReference type="PANTHER" id="PTHR35457:SF1">
    <property type="entry name" value="HEME A SYNTHASE"/>
    <property type="match status" value="1"/>
</dbReference>
<comment type="pathway">
    <text evidence="11">Porphyrin-containing compound metabolism.</text>
</comment>
<feature type="transmembrane region" description="Helical" evidence="12">
    <location>
        <begin position="280"/>
        <end position="302"/>
    </location>
</feature>
<keyword evidence="5 12" id="KW-1133">Transmembrane helix</keyword>
<dbReference type="EMBL" id="JAALLS010000008">
    <property type="protein sequence ID" value="NGP88265.1"/>
    <property type="molecule type" value="Genomic_DNA"/>
</dbReference>
<keyword evidence="10" id="KW-1015">Disulfide bond</keyword>
<feature type="transmembrane region" description="Helical" evidence="12">
    <location>
        <begin position="73"/>
        <end position="92"/>
    </location>
</feature>
<dbReference type="GO" id="GO:0046872">
    <property type="term" value="F:metal ion binding"/>
    <property type="evidence" value="ECO:0007669"/>
    <property type="project" value="UniProtKB-KW"/>
</dbReference>
<evidence type="ECO:0000256" key="8">
    <source>
        <dbReference type="ARBA" id="ARBA00023133"/>
    </source>
</evidence>
<evidence type="ECO:0000256" key="3">
    <source>
        <dbReference type="ARBA" id="ARBA00022692"/>
    </source>
</evidence>
<feature type="transmembrane region" description="Helical" evidence="12">
    <location>
        <begin position="253"/>
        <end position="274"/>
    </location>
</feature>
<name>A0A6M1T4T7_9BACT</name>
<keyword evidence="6" id="KW-0560">Oxidoreductase</keyword>
<feature type="transmembrane region" description="Helical" evidence="12">
    <location>
        <begin position="104"/>
        <end position="126"/>
    </location>
</feature>
<evidence type="ECO:0000256" key="12">
    <source>
        <dbReference type="SAM" id="Phobius"/>
    </source>
</evidence>
<dbReference type="InterPro" id="IPR036927">
    <property type="entry name" value="Cyt_c_oxase-like_su1_sf"/>
</dbReference>
<reference evidence="13 14" key="1">
    <citation type="submission" date="2020-02" db="EMBL/GenBank/DDBJ databases">
        <title>Aliifodinibius halophilus 2W32, complete genome.</title>
        <authorList>
            <person name="Li Y."/>
            <person name="Wu S."/>
        </authorList>
    </citation>
    <scope>NUCLEOTIDE SEQUENCE [LARGE SCALE GENOMIC DNA]</scope>
    <source>
        <strain evidence="13 14">2W32</strain>
    </source>
</reference>
<gene>
    <name evidence="13" type="ORF">G3569_07850</name>
</gene>
<proteinExistence type="predicted"/>
<comment type="subcellular location">
    <subcellularLocation>
        <location evidence="1">Membrane</location>
        <topology evidence="1">Multi-pass membrane protein</topology>
    </subcellularLocation>
</comment>
<evidence type="ECO:0000256" key="4">
    <source>
        <dbReference type="ARBA" id="ARBA00022723"/>
    </source>
</evidence>
<evidence type="ECO:0000256" key="1">
    <source>
        <dbReference type="ARBA" id="ARBA00004141"/>
    </source>
</evidence>
<dbReference type="Pfam" id="PF02628">
    <property type="entry name" value="COX15-CtaA"/>
    <property type="match status" value="1"/>
</dbReference>
<protein>
    <submittedName>
        <fullName evidence="13">Heme A synthase</fullName>
    </submittedName>
</protein>
<evidence type="ECO:0000256" key="7">
    <source>
        <dbReference type="ARBA" id="ARBA00023004"/>
    </source>
</evidence>
<feature type="transmembrane region" description="Helical" evidence="12">
    <location>
        <begin position="132"/>
        <end position="151"/>
    </location>
</feature>
<evidence type="ECO:0000256" key="6">
    <source>
        <dbReference type="ARBA" id="ARBA00023002"/>
    </source>
</evidence>
<comment type="caution">
    <text evidence="13">The sequence shown here is derived from an EMBL/GenBank/DDBJ whole genome shotgun (WGS) entry which is preliminary data.</text>
</comment>
<dbReference type="Proteomes" id="UP000479132">
    <property type="component" value="Unassembled WGS sequence"/>
</dbReference>
<dbReference type="RefSeq" id="WP_165267812.1">
    <property type="nucleotide sequence ID" value="NZ_JAALLS010000008.1"/>
</dbReference>
<keyword evidence="14" id="KW-1185">Reference proteome</keyword>
<organism evidence="13 14">
    <name type="scientific">Fodinibius halophilus</name>
    <dbReference type="NCBI Taxonomy" id="1736908"/>
    <lineage>
        <taxon>Bacteria</taxon>
        <taxon>Pseudomonadati</taxon>
        <taxon>Balneolota</taxon>
        <taxon>Balneolia</taxon>
        <taxon>Balneolales</taxon>
        <taxon>Balneolaceae</taxon>
        <taxon>Fodinibius</taxon>
    </lineage>
</organism>
<sequence>MKLNTYQKVALTTLGATIFLIFVGGLVRAAGAGLGCPDWPKCFGMWIPPTSPAELPSGYDLSQFNVYKTWTEYINRLIGVVIGLLITATFALSFRYRQSKPEVMYSSGAAFVLVLVQGWLGGQVVITGLDEWLITLHMLLAMIIMMALIYAVYNASADRFTVQLSSDSKQALFIVLVIVIVSTFVQLMLGTQVREVIDVLKNLAEPPPRENWISKVGLMDEVHRSFSWIVLISGAALFYLSRWRNSSQIIKKVGTVVFGLILLQIATGVGLYYLSLPPVYQVVHLTGIAFLIGFEFLLLLMVKSNPAAKANK</sequence>
<feature type="transmembrane region" description="Helical" evidence="12">
    <location>
        <begin position="225"/>
        <end position="241"/>
    </location>
</feature>
<keyword evidence="9 12" id="KW-0472">Membrane</keyword>
<dbReference type="InterPro" id="IPR003780">
    <property type="entry name" value="COX15/CtaA_fam"/>
</dbReference>
<evidence type="ECO:0000256" key="10">
    <source>
        <dbReference type="ARBA" id="ARBA00023157"/>
    </source>
</evidence>
<evidence type="ECO:0000256" key="9">
    <source>
        <dbReference type="ARBA" id="ARBA00023136"/>
    </source>
</evidence>
<dbReference type="GO" id="GO:0016491">
    <property type="term" value="F:oxidoreductase activity"/>
    <property type="evidence" value="ECO:0007669"/>
    <property type="project" value="UniProtKB-KW"/>
</dbReference>
<keyword evidence="7" id="KW-0408">Iron</keyword>
<evidence type="ECO:0000256" key="5">
    <source>
        <dbReference type="ARBA" id="ARBA00022989"/>
    </source>
</evidence>
<dbReference type="InterPro" id="IPR050450">
    <property type="entry name" value="COX15/CtaA_HemeA_synthase"/>
</dbReference>
<evidence type="ECO:0000313" key="13">
    <source>
        <dbReference type="EMBL" id="NGP88265.1"/>
    </source>
</evidence>
<dbReference type="GO" id="GO:0006784">
    <property type="term" value="P:heme A biosynthetic process"/>
    <property type="evidence" value="ECO:0007669"/>
    <property type="project" value="InterPro"/>
</dbReference>
<keyword evidence="3 12" id="KW-0812">Transmembrane</keyword>
<dbReference type="Gene3D" id="1.20.210.10">
    <property type="entry name" value="Cytochrome c oxidase-like, subunit I domain"/>
    <property type="match status" value="1"/>
</dbReference>
<evidence type="ECO:0000313" key="14">
    <source>
        <dbReference type="Proteomes" id="UP000479132"/>
    </source>
</evidence>
<feature type="transmembrane region" description="Helical" evidence="12">
    <location>
        <begin position="171"/>
        <end position="189"/>
    </location>
</feature>